<dbReference type="Proteomes" id="UP000199373">
    <property type="component" value="Unassembled WGS sequence"/>
</dbReference>
<reference evidence="1 2" key="1">
    <citation type="submission" date="2016-10" db="EMBL/GenBank/DDBJ databases">
        <authorList>
            <person name="de Groot N.N."/>
        </authorList>
    </citation>
    <scope>NUCLEOTIDE SEQUENCE [LARGE SCALE GENOMIC DNA]</scope>
    <source>
        <strain evidence="1 2">TC2-24</strain>
    </source>
</reference>
<accession>A0A1I0Q9G5</accession>
<gene>
    <name evidence="1" type="ORF">SAMN04487850_2273</name>
</gene>
<dbReference type="EMBL" id="FOIQ01000006">
    <property type="protein sequence ID" value="SEW23644.1"/>
    <property type="molecule type" value="Genomic_DNA"/>
</dbReference>
<evidence type="ECO:0000313" key="2">
    <source>
        <dbReference type="Proteomes" id="UP000199373"/>
    </source>
</evidence>
<organism evidence="1 2">
    <name type="scientific">Prevotella aff. ruminicola Tc2-24</name>
    <dbReference type="NCBI Taxonomy" id="81582"/>
    <lineage>
        <taxon>Bacteria</taxon>
        <taxon>Pseudomonadati</taxon>
        <taxon>Bacteroidota</taxon>
        <taxon>Bacteroidia</taxon>
        <taxon>Bacteroidales</taxon>
        <taxon>Prevotellaceae</taxon>
        <taxon>Prevotella</taxon>
    </lineage>
</organism>
<keyword evidence="2" id="KW-1185">Reference proteome</keyword>
<proteinExistence type="predicted"/>
<protein>
    <submittedName>
        <fullName evidence="1">Uncharacterized protein</fullName>
    </submittedName>
</protein>
<name>A0A1I0Q9G5_9BACT</name>
<dbReference type="AlphaFoldDB" id="A0A1I0Q9G5"/>
<sequence>MVEYMDDITVISQAAGVDTLKKVNNEMFSSDGSLLLSTMRDTTFLYSAKDHRIERSIFKTKEGYETTSVIYDGRDMIASVSFFYNENYEITRIHQIERVDYLPQKQQLQCASRDKAVCFYPQMRSPKTFYAEYPSGKILLGSSSKHYAFDTLSISNGEIREENGRLFLSINGDTIMRDRDEDGDHRVEIRKKGENEYVFSNYLERQETLGAYVYGKRGDTDTCYLSKGDSTSILLVSYTYTSDFKILKRQSLEEVIYLPKKD</sequence>
<evidence type="ECO:0000313" key="1">
    <source>
        <dbReference type="EMBL" id="SEW23644.1"/>
    </source>
</evidence>